<sequence length="177" mass="19975">MKKYFLLNVIIVLTIIIFSSSWNKSIAAFSCTHNYNIDNSEDVQVINYTNKKIYLTKDDIYLMAQVVQAESESEPFEGKIAVASVILNRTVTPGFPKTVDSVIKQKNAFSCLNKNGSISKIPDKTSFEAVEQALKGKDPTNNALYFYNPKISTCNWMNNVSKNNKKIIGNHVFFKTN</sequence>
<name>A0A0D1BR85_CLOBO</name>
<dbReference type="Proteomes" id="UP000032250">
    <property type="component" value="Unassembled WGS sequence"/>
</dbReference>
<evidence type="ECO:0000313" key="3">
    <source>
        <dbReference type="Proteomes" id="UP000032250"/>
    </source>
</evidence>
<dbReference type="Gene3D" id="1.10.10.2520">
    <property type="entry name" value="Cell wall hydrolase SleB, domain 1"/>
    <property type="match status" value="1"/>
</dbReference>
<accession>A0A0D1BR85</accession>
<gene>
    <name evidence="2" type="ORF">N495_17960</name>
</gene>
<dbReference type="InterPro" id="IPR011105">
    <property type="entry name" value="Cell_wall_hydrolase_SleB"/>
</dbReference>
<feature type="domain" description="Cell wall hydrolase SleB" evidence="1">
    <location>
        <begin position="73"/>
        <end position="174"/>
    </location>
</feature>
<dbReference type="AlphaFoldDB" id="A0A0D1BR85"/>
<dbReference type="OrthoDB" id="9785345at2"/>
<evidence type="ECO:0000313" key="2">
    <source>
        <dbReference type="EMBL" id="KIS22342.1"/>
    </source>
</evidence>
<dbReference type="InterPro" id="IPR042047">
    <property type="entry name" value="SleB_dom1"/>
</dbReference>
<dbReference type="GO" id="GO:0016787">
    <property type="term" value="F:hydrolase activity"/>
    <property type="evidence" value="ECO:0007669"/>
    <property type="project" value="UniProtKB-KW"/>
</dbReference>
<reference evidence="2 3" key="1">
    <citation type="submission" date="2014-06" db="EMBL/GenBank/DDBJ databases">
        <title>Genome characterization of distinct group I Clostridium botulinum lineages.</title>
        <authorList>
            <person name="Giordani F."/>
            <person name="Anselmo A."/>
            <person name="Fillo S."/>
            <person name="Palozzi A.M."/>
            <person name="Fortunato A."/>
            <person name="Gentile B."/>
            <person name="Ciammaruconi A."/>
            <person name="Anniballi F."/>
            <person name="De Medici D."/>
            <person name="Lista F."/>
        </authorList>
    </citation>
    <scope>NUCLEOTIDE SEQUENCE [LARGE SCALE GENOMIC DNA]</scope>
    <source>
        <strain evidence="2 3">B2 450</strain>
    </source>
</reference>
<organism evidence="2 3">
    <name type="scientific">Clostridium botulinum B2 450</name>
    <dbReference type="NCBI Taxonomy" id="1379739"/>
    <lineage>
        <taxon>Bacteria</taxon>
        <taxon>Bacillati</taxon>
        <taxon>Bacillota</taxon>
        <taxon>Clostridia</taxon>
        <taxon>Eubacteriales</taxon>
        <taxon>Clostridiaceae</taxon>
        <taxon>Clostridium</taxon>
    </lineage>
</organism>
<dbReference type="EMBL" id="JXSU01000008">
    <property type="protein sequence ID" value="KIS22342.1"/>
    <property type="molecule type" value="Genomic_DNA"/>
</dbReference>
<dbReference type="Pfam" id="PF07486">
    <property type="entry name" value="Hydrolase_2"/>
    <property type="match status" value="1"/>
</dbReference>
<dbReference type="Gene3D" id="6.20.240.60">
    <property type="match status" value="1"/>
</dbReference>
<protein>
    <submittedName>
        <fullName evidence="2">Cell wall hydrolase</fullName>
    </submittedName>
</protein>
<dbReference type="RefSeq" id="WP_003482991.1">
    <property type="nucleotide sequence ID" value="NZ_JXSU01000008.1"/>
</dbReference>
<dbReference type="HOGENOM" id="CLU_053345_3_0_9"/>
<evidence type="ECO:0000259" key="1">
    <source>
        <dbReference type="Pfam" id="PF07486"/>
    </source>
</evidence>
<comment type="caution">
    <text evidence="2">The sequence shown here is derived from an EMBL/GenBank/DDBJ whole genome shotgun (WGS) entry which is preliminary data.</text>
</comment>
<proteinExistence type="predicted"/>
<keyword evidence="2" id="KW-0378">Hydrolase</keyword>
<dbReference type="PATRIC" id="fig|1379739.3.peg.3971"/>